<keyword evidence="5" id="KW-0472">Membrane</keyword>
<comment type="caution">
    <text evidence="7">The sequence shown here is derived from an EMBL/GenBank/DDBJ whole genome shotgun (WGS) entry which is preliminary data.</text>
</comment>
<keyword evidence="5" id="KW-1133">Transmembrane helix</keyword>
<protein>
    <recommendedName>
        <fullName evidence="6">Gram-positive cocci surface proteins LPxTG domain-containing protein</fullName>
    </recommendedName>
</protein>
<keyword evidence="8" id="KW-1185">Reference proteome</keyword>
<keyword evidence="4" id="KW-0572">Peptidoglycan-anchor</keyword>
<evidence type="ECO:0000256" key="1">
    <source>
        <dbReference type="ARBA" id="ARBA00022512"/>
    </source>
</evidence>
<evidence type="ECO:0000256" key="5">
    <source>
        <dbReference type="SAM" id="Phobius"/>
    </source>
</evidence>
<accession>A0A3S4DP51</accession>
<evidence type="ECO:0000256" key="2">
    <source>
        <dbReference type="ARBA" id="ARBA00022525"/>
    </source>
</evidence>
<gene>
    <name evidence="7" type="ORF">ELQ90_02960</name>
</gene>
<keyword evidence="1" id="KW-0134">Cell wall</keyword>
<keyword evidence="5" id="KW-0812">Transmembrane</keyword>
<dbReference type="AlphaFoldDB" id="A0A3S4DP51"/>
<dbReference type="Proteomes" id="UP000288547">
    <property type="component" value="Unassembled WGS sequence"/>
</dbReference>
<evidence type="ECO:0000259" key="6">
    <source>
        <dbReference type="PROSITE" id="PS50847"/>
    </source>
</evidence>
<dbReference type="InterPro" id="IPR019931">
    <property type="entry name" value="LPXTG_anchor"/>
</dbReference>
<keyword evidence="3" id="KW-0732">Signal</keyword>
<reference evidence="7 8" key="1">
    <citation type="submission" date="2018-12" db="EMBL/GenBank/DDBJ databases">
        <authorList>
            <person name="Li F."/>
        </authorList>
    </citation>
    <scope>NUCLEOTIDE SEQUENCE [LARGE SCALE GENOMIC DNA]</scope>
    <source>
        <strain evidence="7 8">11W25H-1</strain>
    </source>
</reference>
<dbReference type="OrthoDB" id="9805301at2"/>
<sequence>MASGDDLPESLRDQVTVTVSGRTVNIDGLTAGDWYYVYIYSAPQGLGWVQADADGGASATLPTGLTAGSHRVAVLDAEGELVGWDVLVLAAADPSDPDGLAVTGSDAAGAWGAVALGALLLAGGGALLIARRNRVTDR</sequence>
<evidence type="ECO:0000313" key="7">
    <source>
        <dbReference type="EMBL" id="RWZ52914.1"/>
    </source>
</evidence>
<organism evidence="7 8">
    <name type="scientific">Labedella phragmitis</name>
    <dbReference type="NCBI Taxonomy" id="2498849"/>
    <lineage>
        <taxon>Bacteria</taxon>
        <taxon>Bacillati</taxon>
        <taxon>Actinomycetota</taxon>
        <taxon>Actinomycetes</taxon>
        <taxon>Micrococcales</taxon>
        <taxon>Microbacteriaceae</taxon>
        <taxon>Labedella</taxon>
    </lineage>
</organism>
<keyword evidence="2" id="KW-0964">Secreted</keyword>
<feature type="transmembrane region" description="Helical" evidence="5">
    <location>
        <begin position="108"/>
        <end position="130"/>
    </location>
</feature>
<proteinExistence type="predicted"/>
<feature type="domain" description="Gram-positive cocci surface proteins LPxTG" evidence="6">
    <location>
        <begin position="100"/>
        <end position="138"/>
    </location>
</feature>
<evidence type="ECO:0000313" key="8">
    <source>
        <dbReference type="Proteomes" id="UP000288547"/>
    </source>
</evidence>
<dbReference type="RefSeq" id="WP_128493757.1">
    <property type="nucleotide sequence ID" value="NZ_RZNB01000001.1"/>
</dbReference>
<name>A0A3S4DP51_9MICO</name>
<evidence type="ECO:0000256" key="3">
    <source>
        <dbReference type="ARBA" id="ARBA00022729"/>
    </source>
</evidence>
<evidence type="ECO:0000256" key="4">
    <source>
        <dbReference type="ARBA" id="ARBA00023088"/>
    </source>
</evidence>
<dbReference type="EMBL" id="RZNB01000001">
    <property type="protein sequence ID" value="RWZ52914.1"/>
    <property type="molecule type" value="Genomic_DNA"/>
</dbReference>
<dbReference type="PROSITE" id="PS50847">
    <property type="entry name" value="GRAM_POS_ANCHORING"/>
    <property type="match status" value="1"/>
</dbReference>